<sequence length="1143" mass="128152">MALKFILEDPAADNRRLSAYTQPLGSPARLILPCASSTSYSRPVGSFSATESYGSAAWYRPPSPQPSLRTGSSTTYNSFWESFNAAKPPEQRPISYNSHYPSSEFSSLASPIRYADNIDESLMQSPPRADPLFSSPHTHNNNSSPSLNSSPLNSSQLNNSETTLIPTSPVQPLPKRKARPIDPLESPAPSGRLPKRMKAAPTPSEKLDRIFDLLNELDWTLGDFLHHTFTHRDPENNHIPRSQRHGLIVQRFLSGTTTHGVGELVHSWLTTPDGRGVDDEELFQVATPYHEMKPVRQALTAFAAQACADRLDKEARAAVGKEGGLRTSGDALVQWGDLGEAVQTAKQTLQTVQRLAFHFMKIIAEPEPRSRKGIVVPRKSRPRDNVVAHCLSVLDFCKNSEARLLPLTRGILYVSSLVPVDIIAFNSRVAGMPALATIKKALQTFSDQKAVVIRRRGRDVSTFRAPDGRLMTKAKVYTFDNCQHFWRQGELRIGRENRMVIGIACTFFEIFVDLEALDVLDKRRRIASSRRAELTVETLLGMIDQVNLRRVGILQFLEALANYVPEAAIYKPEIALRYRTTARKLQAPLVKHEISPLASSGKNEASIPELKDAFIDFFEQTGQTENDFDSRLLFVGGDGMSYNNLNLVKKYLQNHHPHSFRSFEIVRPTLAIWHTLWTDLCRIFETHWGPPLNDNVASLGHSAKKIGRATPGNLKKVDYYPSAQLLTLVHDVRMLDCWSNHFETADIFEYFATLDQLQTLPAFDELESIASTLFDTYVGSAGRYQAGMDARESASSWAPHAPLGTQWTPVPDPPPRPPKAKRKSKKDLVPKIFQKPTKPKAPPPPPPPFFGDQALFDSGTFMYDATVFREAAAATAQGDVGRVWEALKSMVFTFAGSTHSKYMGYLLEMICDLELESNAYLKDASLLSMVLNPDGEHGKFKPCDIYQEFLNKCLDPIVQRKDADYGAFHIRNIYSRNVKDIYDLKTEFRKGLDLTKRTSKHKKPHEKPEVKILLKTYRENELHKRRPGRTYKDGREVNDFERGMQHLSKGALGKFTTRTRRARLAHLDDPTGSSSSTPAKSGEASDHDSDWSEEDDSETEESPMTMGDMVYRDGELTIDLADDDDDIFPAALCQTVESDEDGE</sequence>
<dbReference type="AlphaFoldDB" id="A0AAW0D3U6"/>
<evidence type="ECO:0000256" key="1">
    <source>
        <dbReference type="SAM" id="MobiDB-lite"/>
    </source>
</evidence>
<feature type="domain" description="DUF6589" evidence="2">
    <location>
        <begin position="530"/>
        <end position="1001"/>
    </location>
</feature>
<evidence type="ECO:0000313" key="3">
    <source>
        <dbReference type="EMBL" id="KAK6980900.1"/>
    </source>
</evidence>
<organism evidence="4 5">
    <name type="scientific">Favolaschia claudopus</name>
    <dbReference type="NCBI Taxonomy" id="2862362"/>
    <lineage>
        <taxon>Eukaryota</taxon>
        <taxon>Fungi</taxon>
        <taxon>Dikarya</taxon>
        <taxon>Basidiomycota</taxon>
        <taxon>Agaricomycotina</taxon>
        <taxon>Agaricomycetes</taxon>
        <taxon>Agaricomycetidae</taxon>
        <taxon>Agaricales</taxon>
        <taxon>Marasmiineae</taxon>
        <taxon>Mycenaceae</taxon>
        <taxon>Favolaschia</taxon>
    </lineage>
</organism>
<gene>
    <name evidence="3" type="ORF">R3P38DRAFT_2664751</name>
    <name evidence="4" type="ORF">R3P38DRAFT_3258417</name>
</gene>
<feature type="compositionally biased region" description="Polar residues" evidence="1">
    <location>
        <begin position="161"/>
        <end position="170"/>
    </location>
</feature>
<evidence type="ECO:0000313" key="5">
    <source>
        <dbReference type="Proteomes" id="UP001362999"/>
    </source>
</evidence>
<protein>
    <recommendedName>
        <fullName evidence="2">DUF6589 domain-containing protein</fullName>
    </recommendedName>
</protein>
<dbReference type="EMBL" id="JAWWNJ010000155">
    <property type="protein sequence ID" value="KAK6980900.1"/>
    <property type="molecule type" value="Genomic_DNA"/>
</dbReference>
<feature type="compositionally biased region" description="Low complexity" evidence="1">
    <location>
        <begin position="134"/>
        <end position="160"/>
    </location>
</feature>
<feature type="region of interest" description="Disordered" evidence="1">
    <location>
        <begin position="798"/>
        <end position="828"/>
    </location>
</feature>
<evidence type="ECO:0000313" key="4">
    <source>
        <dbReference type="EMBL" id="KAK7047015.1"/>
    </source>
</evidence>
<proteinExistence type="predicted"/>
<accession>A0AAW0D3U6</accession>
<name>A0AAW0D3U6_9AGAR</name>
<feature type="compositionally biased region" description="Acidic residues" evidence="1">
    <location>
        <begin position="1091"/>
        <end position="1101"/>
    </location>
</feature>
<dbReference type="Pfam" id="PF20231">
    <property type="entry name" value="DUF6589"/>
    <property type="match status" value="1"/>
</dbReference>
<feature type="region of interest" description="Disordered" evidence="1">
    <location>
        <begin position="122"/>
        <end position="204"/>
    </location>
</feature>
<comment type="caution">
    <text evidence="4">The sequence shown here is derived from an EMBL/GenBank/DDBJ whole genome shotgun (WGS) entry which is preliminary data.</text>
</comment>
<keyword evidence="5" id="KW-1185">Reference proteome</keyword>
<dbReference type="InterPro" id="IPR046496">
    <property type="entry name" value="DUF6589"/>
</dbReference>
<reference evidence="4 5" key="1">
    <citation type="journal article" date="2024" name="J Genomics">
        <title>Draft genome sequencing and assembly of Favolaschia claudopus CIRM-BRFM 2984 isolated from oak limbs.</title>
        <authorList>
            <person name="Navarro D."/>
            <person name="Drula E."/>
            <person name="Chaduli D."/>
            <person name="Cazenave R."/>
            <person name="Ahrendt S."/>
            <person name="Wang J."/>
            <person name="Lipzen A."/>
            <person name="Daum C."/>
            <person name="Barry K."/>
            <person name="Grigoriev I.V."/>
            <person name="Favel A."/>
            <person name="Rosso M.N."/>
            <person name="Martin F."/>
        </authorList>
    </citation>
    <scope>NUCLEOTIDE SEQUENCE [LARGE SCALE GENOMIC DNA]</scope>
    <source>
        <strain evidence="4 5">CIRM-BRFM 2984</strain>
    </source>
</reference>
<feature type="region of interest" description="Disordered" evidence="1">
    <location>
        <begin position="1065"/>
        <end position="1125"/>
    </location>
</feature>
<dbReference type="Proteomes" id="UP001362999">
    <property type="component" value="Unassembled WGS sequence"/>
</dbReference>
<dbReference type="EMBL" id="JAWWNJ010000010">
    <property type="protein sequence ID" value="KAK7047015.1"/>
    <property type="molecule type" value="Genomic_DNA"/>
</dbReference>
<evidence type="ECO:0000259" key="2">
    <source>
        <dbReference type="Pfam" id="PF20231"/>
    </source>
</evidence>